<dbReference type="InterPro" id="IPR011006">
    <property type="entry name" value="CheY-like_superfamily"/>
</dbReference>
<dbReference type="PANTHER" id="PTHR43047">
    <property type="entry name" value="TWO-COMPONENT HISTIDINE PROTEIN KINASE"/>
    <property type="match status" value="1"/>
</dbReference>
<evidence type="ECO:0000259" key="15">
    <source>
        <dbReference type="PROSITE" id="PS50109"/>
    </source>
</evidence>
<feature type="modified residue" description="4-aspartylphosphate" evidence="14">
    <location>
        <position position="798"/>
    </location>
</feature>
<evidence type="ECO:0000259" key="18">
    <source>
        <dbReference type="PROSITE" id="PS50113"/>
    </source>
</evidence>
<keyword evidence="5 14" id="KW-0597">Phosphoprotein</keyword>
<dbReference type="Gene3D" id="3.30.450.40">
    <property type="match status" value="2"/>
</dbReference>
<dbReference type="GO" id="GO:0006355">
    <property type="term" value="P:regulation of DNA-templated transcription"/>
    <property type="evidence" value="ECO:0007669"/>
    <property type="project" value="InterPro"/>
</dbReference>
<dbReference type="SMART" id="SM00091">
    <property type="entry name" value="PAS"/>
    <property type="match status" value="1"/>
</dbReference>
<dbReference type="PRINTS" id="PR00344">
    <property type="entry name" value="BCTRLSENSOR"/>
</dbReference>
<dbReference type="InterPro" id="IPR001789">
    <property type="entry name" value="Sig_transdc_resp-reg_receiver"/>
</dbReference>
<dbReference type="PROSITE" id="PS50113">
    <property type="entry name" value="PAC"/>
    <property type="match status" value="1"/>
</dbReference>
<evidence type="ECO:0000256" key="12">
    <source>
        <dbReference type="ARBA" id="ARBA00059827"/>
    </source>
</evidence>
<dbReference type="Pfam" id="PF00072">
    <property type="entry name" value="Response_reg"/>
    <property type="match status" value="1"/>
</dbReference>
<keyword evidence="8 19" id="KW-0418">Kinase</keyword>
<dbReference type="AlphaFoldDB" id="A0A1T1H9Z7"/>
<proteinExistence type="predicted"/>
<dbReference type="SUPFAM" id="SSF55781">
    <property type="entry name" value="GAF domain-like"/>
    <property type="match status" value="2"/>
</dbReference>
<comment type="subcellular location">
    <subcellularLocation>
        <location evidence="2">Cell membrane</location>
    </subcellularLocation>
</comment>
<protein>
    <recommendedName>
        <fullName evidence="13">Sensor protein FixL</fullName>
        <ecNumber evidence="3">2.7.13.3</ecNumber>
    </recommendedName>
</protein>
<dbReference type="Pfam" id="PF00512">
    <property type="entry name" value="HisKA"/>
    <property type="match status" value="1"/>
</dbReference>
<dbReference type="CDD" id="cd00130">
    <property type="entry name" value="PAS"/>
    <property type="match status" value="1"/>
</dbReference>
<keyword evidence="20" id="KW-1185">Reference proteome</keyword>
<feature type="domain" description="Histidine kinase" evidence="15">
    <location>
        <begin position="509"/>
        <end position="727"/>
    </location>
</feature>
<evidence type="ECO:0000256" key="3">
    <source>
        <dbReference type="ARBA" id="ARBA00012438"/>
    </source>
</evidence>
<dbReference type="Pfam" id="PF01590">
    <property type="entry name" value="GAF"/>
    <property type="match status" value="1"/>
</dbReference>
<keyword evidence="10" id="KW-0902">Two-component regulatory system</keyword>
<keyword evidence="7" id="KW-0547">Nucleotide-binding</keyword>
<dbReference type="FunFam" id="3.30.450.20:FF:000060">
    <property type="entry name" value="Sensor protein FixL"/>
    <property type="match status" value="1"/>
</dbReference>
<gene>
    <name evidence="19" type="ORF">BTA35_0212390</name>
</gene>
<keyword evidence="11" id="KW-0472">Membrane</keyword>
<dbReference type="InterPro" id="IPR003661">
    <property type="entry name" value="HisK_dim/P_dom"/>
</dbReference>
<dbReference type="PANTHER" id="PTHR43047:SF72">
    <property type="entry name" value="OSMOSENSING HISTIDINE PROTEIN KINASE SLN1"/>
    <property type="match status" value="1"/>
</dbReference>
<dbReference type="FunFam" id="3.30.565.10:FF:000023">
    <property type="entry name" value="PAS domain-containing sensor histidine kinase"/>
    <property type="match status" value="1"/>
</dbReference>
<dbReference type="InterPro" id="IPR013767">
    <property type="entry name" value="PAS_fold"/>
</dbReference>
<dbReference type="Pfam" id="PF02518">
    <property type="entry name" value="HATPase_c"/>
    <property type="match status" value="1"/>
</dbReference>
<dbReference type="GO" id="GO:0009927">
    <property type="term" value="F:histidine phosphotransfer kinase activity"/>
    <property type="evidence" value="ECO:0007669"/>
    <property type="project" value="TreeGrafter"/>
</dbReference>
<evidence type="ECO:0000256" key="14">
    <source>
        <dbReference type="PROSITE-ProRule" id="PRU00169"/>
    </source>
</evidence>
<dbReference type="EC" id="2.7.13.3" evidence="3"/>
<dbReference type="SUPFAM" id="SSF52172">
    <property type="entry name" value="CheY-like"/>
    <property type="match status" value="1"/>
</dbReference>
<dbReference type="Proteomes" id="UP000190064">
    <property type="component" value="Unassembled WGS sequence"/>
</dbReference>
<dbReference type="PROSITE" id="PS50110">
    <property type="entry name" value="RESPONSE_REGULATORY"/>
    <property type="match status" value="1"/>
</dbReference>
<evidence type="ECO:0000256" key="2">
    <source>
        <dbReference type="ARBA" id="ARBA00004236"/>
    </source>
</evidence>
<evidence type="ECO:0000256" key="4">
    <source>
        <dbReference type="ARBA" id="ARBA00022475"/>
    </source>
</evidence>
<evidence type="ECO:0000259" key="17">
    <source>
        <dbReference type="PROSITE" id="PS50112"/>
    </source>
</evidence>
<dbReference type="Gene3D" id="3.30.565.10">
    <property type="entry name" value="Histidine kinase-like ATPase, C-terminal domain"/>
    <property type="match status" value="1"/>
</dbReference>
<evidence type="ECO:0000256" key="10">
    <source>
        <dbReference type="ARBA" id="ARBA00023012"/>
    </source>
</evidence>
<comment type="function">
    <text evidence="12">Putative oxygen sensor; modulates the activity of FixJ, a transcriptional activator of nitrogen fixation fixK gene. FixL probably acts as a kinase that phosphorylates FixJ.</text>
</comment>
<dbReference type="SUPFAM" id="SSF55874">
    <property type="entry name" value="ATPase domain of HSP90 chaperone/DNA topoisomerase II/histidine kinase"/>
    <property type="match status" value="1"/>
</dbReference>
<dbReference type="SUPFAM" id="SSF55785">
    <property type="entry name" value="PYP-like sensor domain (PAS domain)"/>
    <property type="match status" value="1"/>
</dbReference>
<feature type="domain" description="PAC" evidence="18">
    <location>
        <begin position="254"/>
        <end position="306"/>
    </location>
</feature>
<dbReference type="STRING" id="966.BTA35_0212390"/>
<dbReference type="SMART" id="SM00387">
    <property type="entry name" value="HATPase_c"/>
    <property type="match status" value="1"/>
</dbReference>
<evidence type="ECO:0000256" key="8">
    <source>
        <dbReference type="ARBA" id="ARBA00022777"/>
    </source>
</evidence>
<reference evidence="19" key="1">
    <citation type="submission" date="2017-02" db="EMBL/GenBank/DDBJ databases">
        <title>Draft Genome Sequence of the Salt Water Bacterium Oceanospirillum linum ATCC 11336.</title>
        <authorList>
            <person name="Trachtenberg A.M."/>
            <person name="Carney J.G."/>
            <person name="Linnane J.D."/>
            <person name="Rheaume B.A."/>
            <person name="Pitts N.L."/>
            <person name="Mykles D.L."/>
            <person name="Maclea K.S."/>
        </authorList>
    </citation>
    <scope>NUCLEOTIDE SEQUENCE [LARGE SCALE GENOMIC DNA]</scope>
    <source>
        <strain evidence="19">ATCC 11336</strain>
    </source>
</reference>
<comment type="catalytic activity">
    <reaction evidence="1">
        <text>ATP + protein L-histidine = ADP + protein N-phospho-L-histidine.</text>
        <dbReference type="EC" id="2.7.13.3"/>
    </reaction>
</comment>
<name>A0A1T1H9Z7_OCELI</name>
<dbReference type="InterPro" id="IPR005467">
    <property type="entry name" value="His_kinase_dom"/>
</dbReference>
<dbReference type="InterPro" id="IPR000014">
    <property type="entry name" value="PAS"/>
</dbReference>
<evidence type="ECO:0000256" key="1">
    <source>
        <dbReference type="ARBA" id="ARBA00000085"/>
    </source>
</evidence>
<evidence type="ECO:0000256" key="7">
    <source>
        <dbReference type="ARBA" id="ARBA00022741"/>
    </source>
</evidence>
<evidence type="ECO:0000256" key="11">
    <source>
        <dbReference type="ARBA" id="ARBA00023136"/>
    </source>
</evidence>
<dbReference type="RefSeq" id="WP_078320132.1">
    <property type="nucleotide sequence ID" value="NZ_FXTS01000006.1"/>
</dbReference>
<dbReference type="InterPro" id="IPR036097">
    <property type="entry name" value="HisK_dim/P_sf"/>
</dbReference>
<accession>A0A1T1H9Z7</accession>
<dbReference type="Pfam" id="PF13185">
    <property type="entry name" value="GAF_2"/>
    <property type="match status" value="1"/>
</dbReference>
<dbReference type="EMBL" id="MTSD02000005">
    <property type="protein sequence ID" value="OOV86678.1"/>
    <property type="molecule type" value="Genomic_DNA"/>
</dbReference>
<evidence type="ECO:0000313" key="20">
    <source>
        <dbReference type="Proteomes" id="UP000190064"/>
    </source>
</evidence>
<sequence>MSDPLLPVNETERLQHLHELAILDSGRDAAFDRLTELARDLFDTPIALVSLVDKNRQWFKSEQGFNCTETHRDISFCSHAISLGENLIIPDTLADEQFRDNPLVTGERSIRFYAGIPISISDGLHLGSFCILDTRPRTLSAREVLRLEQLARQAEELIRLHQQTLILAREKNEVGISRARYRAIVDSAAAGIIRINHLGTILEVNPFAQQLLDYSEEELKGQNVKVIMPNPWAREHDDYLSRFMQSGQAKIIGKGREVEARRKDGTRLPIHLGVSEVHSNQPEERQFIGILSDLQDVRAAQRAEQQEKALLKILHQGLTDYQALLSKDKLWAFLMEALRELTDSEYAFIGEVLLVDGRKALKLHAITDLSWSKESKLLMDKLVAGDMLLSNPDTLIGKVFADEELIIDNKMQERFENSHLPPGHPELYRYMGVPIFDQGEVIGMFAIANGQKDYQPELAEWLNPFTSTCALLIRLYRQMHEREQINGQLRQARDAAQQASQAKSEFLSSMSHELRTPMNAILGFAQLLQSGKHPLTDRQQRHVKQIYKSGQHLLALINDVLDLARIEAGRISVSLESLNVREMMLDALAGLQPIADQYQILLQPDESTDQTIWVTADYTRCQQVLINLVTNAIKYNRPEGQVFIRCKTQGNQLRIEVEDTGEGISSDQLEQLFQPFSRLGAENSAIEGTGIGLALSQQLVELMQGRIGVESEEHKGSCFWFTLPLADQSSAEHHNPTQKTDAEQKGIHLLYVEDNPANQRLLKAFVDEHPAYRLSLASSAEIALEMAASDIPDLILMDLDLPGITGVQAQKMLSRNPLTRKIPVIAVSAAASDKCRSELMSDGFIDYLNKPLDLDQLLQTLQKQLEH</sequence>
<dbReference type="Gene3D" id="3.30.450.20">
    <property type="entry name" value="PAS domain"/>
    <property type="match status" value="1"/>
</dbReference>
<evidence type="ECO:0000256" key="9">
    <source>
        <dbReference type="ARBA" id="ARBA00022840"/>
    </source>
</evidence>
<keyword evidence="9" id="KW-0067">ATP-binding</keyword>
<dbReference type="SMART" id="SM00065">
    <property type="entry name" value="GAF"/>
    <property type="match status" value="1"/>
</dbReference>
<dbReference type="PROSITE" id="PS50112">
    <property type="entry name" value="PAS"/>
    <property type="match status" value="1"/>
</dbReference>
<dbReference type="PROSITE" id="PS50109">
    <property type="entry name" value="HIS_KIN"/>
    <property type="match status" value="1"/>
</dbReference>
<dbReference type="NCBIfam" id="TIGR00229">
    <property type="entry name" value="sensory_box"/>
    <property type="match status" value="1"/>
</dbReference>
<dbReference type="FunFam" id="1.10.287.130:FF:000038">
    <property type="entry name" value="Sensory transduction histidine kinase"/>
    <property type="match status" value="1"/>
</dbReference>
<dbReference type="InterPro" id="IPR000700">
    <property type="entry name" value="PAS-assoc_C"/>
</dbReference>
<dbReference type="CDD" id="cd00082">
    <property type="entry name" value="HisKA"/>
    <property type="match status" value="1"/>
</dbReference>
<feature type="domain" description="PAS" evidence="17">
    <location>
        <begin position="177"/>
        <end position="247"/>
    </location>
</feature>
<evidence type="ECO:0000256" key="5">
    <source>
        <dbReference type="ARBA" id="ARBA00022553"/>
    </source>
</evidence>
<dbReference type="InterPro" id="IPR035965">
    <property type="entry name" value="PAS-like_dom_sf"/>
</dbReference>
<dbReference type="InterPro" id="IPR036890">
    <property type="entry name" value="HATPase_C_sf"/>
</dbReference>
<organism evidence="19 20">
    <name type="scientific">Oceanospirillum linum</name>
    <dbReference type="NCBI Taxonomy" id="966"/>
    <lineage>
        <taxon>Bacteria</taxon>
        <taxon>Pseudomonadati</taxon>
        <taxon>Pseudomonadota</taxon>
        <taxon>Gammaproteobacteria</taxon>
        <taxon>Oceanospirillales</taxon>
        <taxon>Oceanospirillaceae</taxon>
        <taxon>Oceanospirillum</taxon>
    </lineage>
</organism>
<dbReference type="GO" id="GO:0005886">
    <property type="term" value="C:plasma membrane"/>
    <property type="evidence" value="ECO:0007669"/>
    <property type="project" value="UniProtKB-SubCell"/>
</dbReference>
<dbReference type="GO" id="GO:0005524">
    <property type="term" value="F:ATP binding"/>
    <property type="evidence" value="ECO:0007669"/>
    <property type="project" value="UniProtKB-KW"/>
</dbReference>
<feature type="domain" description="Response regulatory" evidence="16">
    <location>
        <begin position="748"/>
        <end position="865"/>
    </location>
</feature>
<evidence type="ECO:0000256" key="13">
    <source>
        <dbReference type="ARBA" id="ARBA00070616"/>
    </source>
</evidence>
<dbReference type="InterPro" id="IPR003594">
    <property type="entry name" value="HATPase_dom"/>
</dbReference>
<evidence type="ECO:0000259" key="16">
    <source>
        <dbReference type="PROSITE" id="PS50110"/>
    </source>
</evidence>
<dbReference type="InterPro" id="IPR029016">
    <property type="entry name" value="GAF-like_dom_sf"/>
</dbReference>
<keyword evidence="4" id="KW-1003">Cell membrane</keyword>
<comment type="caution">
    <text evidence="19">The sequence shown here is derived from an EMBL/GenBank/DDBJ whole genome shotgun (WGS) entry which is preliminary data.</text>
</comment>
<dbReference type="Gene3D" id="1.10.287.130">
    <property type="match status" value="1"/>
</dbReference>
<dbReference type="SMART" id="SM00448">
    <property type="entry name" value="REC"/>
    <property type="match status" value="1"/>
</dbReference>
<dbReference type="InterPro" id="IPR004358">
    <property type="entry name" value="Sig_transdc_His_kin-like_C"/>
</dbReference>
<dbReference type="InterPro" id="IPR003018">
    <property type="entry name" value="GAF"/>
</dbReference>
<evidence type="ECO:0000256" key="6">
    <source>
        <dbReference type="ARBA" id="ARBA00022679"/>
    </source>
</evidence>
<dbReference type="GO" id="GO:0000155">
    <property type="term" value="F:phosphorelay sensor kinase activity"/>
    <property type="evidence" value="ECO:0007669"/>
    <property type="project" value="InterPro"/>
</dbReference>
<keyword evidence="6" id="KW-0808">Transferase</keyword>
<dbReference type="Pfam" id="PF00989">
    <property type="entry name" value="PAS"/>
    <property type="match status" value="1"/>
</dbReference>
<dbReference type="SUPFAM" id="SSF47384">
    <property type="entry name" value="Homodimeric domain of signal transducing histidine kinase"/>
    <property type="match status" value="1"/>
</dbReference>
<evidence type="ECO:0000313" key="19">
    <source>
        <dbReference type="EMBL" id="OOV86678.1"/>
    </source>
</evidence>
<dbReference type="Gene3D" id="3.40.50.2300">
    <property type="match status" value="1"/>
</dbReference>
<dbReference type="CDD" id="cd16922">
    <property type="entry name" value="HATPase_EvgS-ArcB-TorS-like"/>
    <property type="match status" value="1"/>
</dbReference>
<dbReference type="SMART" id="SM00388">
    <property type="entry name" value="HisKA"/>
    <property type="match status" value="1"/>
</dbReference>